<keyword evidence="2" id="KW-1185">Reference proteome</keyword>
<sequence length="669" mass="75206">MLDSILEPTDDSIYQLFHESLDCNTPSLHPTWSNPRLLTTAQDALNRSQLVAVPQVGRAITSRLQYAMDKILAAPSQMVLENQTPWCHAHLYDDDAVSSAALHAAMNHVNARVIRENIEGRVQDLLSSPLPTTPLDVLAYAQALLIYQVLRLLDNDARVRSTYEATIPHLEEAAYALIPYIEFDKTLPTHNEGPTLDLIPLYPASAAHSFWASWVFQESAKRTLGMINFFVLTYHYMKGESGNRCSQNKTVAVNRSVTMSAHLWNAQDPVDFALAWRNKRHFVINVGAPDHLATVIEEAKTDDIDDFGKICLTAVMGLTEAKGWLAMRDITFLSRLTPDSRQKSRCRRDHGSVLVTTRLSRLQQLGKSRHLTKVDPVLRKSILETWYGGNLDPETDYESLFELMQGLPLALAQAGSYLRETGMGVATYTRIYNQQWQILMSSDDNPLTGYQGSIVTTWTISLKEIERQSSDSINLLRLWAFLDNKQFWRGIFLAATKPFVSQFSLAHLAAGHGPAKMSMPFVDPNSLIADIRDLVIEWPDPMPSPPPPPRIPTPPPLPVCEQINLRESEYLELRLKALVLECQKEADEKIKVWEEKDKESRRRFLAGECCSGTTIPTPPPKCRFHIDKMAWKRHKEEAAGRPPSPPTVTIKFSAPALPVPSSGDEAKQD</sequence>
<proteinExistence type="predicted"/>
<dbReference type="EMBL" id="JANRMS010000392">
    <property type="protein sequence ID" value="KAJ3540735.1"/>
    <property type="molecule type" value="Genomic_DNA"/>
</dbReference>
<organism evidence="1 2">
    <name type="scientific">Fusarium decemcellulare</name>
    <dbReference type="NCBI Taxonomy" id="57161"/>
    <lineage>
        <taxon>Eukaryota</taxon>
        <taxon>Fungi</taxon>
        <taxon>Dikarya</taxon>
        <taxon>Ascomycota</taxon>
        <taxon>Pezizomycotina</taxon>
        <taxon>Sordariomycetes</taxon>
        <taxon>Hypocreomycetidae</taxon>
        <taxon>Hypocreales</taxon>
        <taxon>Nectriaceae</taxon>
        <taxon>Fusarium</taxon>
        <taxon>Fusarium decemcellulare species complex</taxon>
    </lineage>
</organism>
<comment type="caution">
    <text evidence="1">The sequence shown here is derived from an EMBL/GenBank/DDBJ whole genome shotgun (WGS) entry which is preliminary data.</text>
</comment>
<dbReference type="Proteomes" id="UP001148629">
    <property type="component" value="Unassembled WGS sequence"/>
</dbReference>
<evidence type="ECO:0000313" key="1">
    <source>
        <dbReference type="EMBL" id="KAJ3540735.1"/>
    </source>
</evidence>
<accession>A0ACC1SJ03</accession>
<reference evidence="1" key="1">
    <citation type="submission" date="2022-08" db="EMBL/GenBank/DDBJ databases">
        <title>Genome Sequence of Fusarium decemcellulare.</title>
        <authorList>
            <person name="Buettner E."/>
        </authorList>
    </citation>
    <scope>NUCLEOTIDE SEQUENCE</scope>
    <source>
        <strain evidence="1">Babe19</strain>
    </source>
</reference>
<protein>
    <submittedName>
        <fullName evidence="1">Uncharacterized protein</fullName>
    </submittedName>
</protein>
<evidence type="ECO:0000313" key="2">
    <source>
        <dbReference type="Proteomes" id="UP001148629"/>
    </source>
</evidence>
<gene>
    <name evidence="1" type="ORF">NM208_g4927</name>
</gene>
<name>A0ACC1SJ03_9HYPO</name>